<gene>
    <name evidence="1" type="ORF">LMG28614_07145</name>
</gene>
<proteinExistence type="predicted"/>
<dbReference type="AlphaFoldDB" id="A0A6S7BQT1"/>
<evidence type="ECO:0000313" key="1">
    <source>
        <dbReference type="EMBL" id="CAB3809816.1"/>
    </source>
</evidence>
<protein>
    <submittedName>
        <fullName evidence="1">Uncharacterized protein</fullName>
    </submittedName>
</protein>
<dbReference type="EMBL" id="CADIKK010000084">
    <property type="protein sequence ID" value="CAB3809816.1"/>
    <property type="molecule type" value="Genomic_DNA"/>
</dbReference>
<keyword evidence="2" id="KW-1185">Reference proteome</keyword>
<evidence type="ECO:0000313" key="2">
    <source>
        <dbReference type="Proteomes" id="UP000494365"/>
    </source>
</evidence>
<name>A0A6S7BQT1_9BURK</name>
<sequence>MPVDADTDSCETLLLVVDRPVDSELAPVDSEPTLTSVAVERLAIVLLVDARPVDNELTPVEMTPTVAVVEAVTVDRLAILLLAVVRPVDSEARPVDAEVDKFATLLLVAFRSVDRLAMLLFAVTTLLDSVFTFICVEVDSDVNWLTFTASVAFTPAATFASVTTGAPVPPSVTFVCVLSSYWTESAMLVEIEPSAELVVVDRVVRL</sequence>
<accession>A0A6S7BQT1</accession>
<dbReference type="Proteomes" id="UP000494365">
    <property type="component" value="Unassembled WGS sequence"/>
</dbReference>
<organism evidence="1 2">
    <name type="scientific">Paraburkholderia ultramafica</name>
    <dbReference type="NCBI Taxonomy" id="1544867"/>
    <lineage>
        <taxon>Bacteria</taxon>
        <taxon>Pseudomonadati</taxon>
        <taxon>Pseudomonadota</taxon>
        <taxon>Betaproteobacteria</taxon>
        <taxon>Burkholderiales</taxon>
        <taxon>Burkholderiaceae</taxon>
        <taxon>Paraburkholderia</taxon>
    </lineage>
</organism>
<reference evidence="1 2" key="1">
    <citation type="submission" date="2020-04" db="EMBL/GenBank/DDBJ databases">
        <authorList>
            <person name="De Canck E."/>
        </authorList>
    </citation>
    <scope>NUCLEOTIDE SEQUENCE [LARGE SCALE GENOMIC DNA]</scope>
    <source>
        <strain evidence="1 2">LMG 28614</strain>
    </source>
</reference>